<evidence type="ECO:0000313" key="5">
    <source>
        <dbReference type="EMBL" id="SNR34854.1"/>
    </source>
</evidence>
<evidence type="ECO:0000256" key="2">
    <source>
        <dbReference type="SAM" id="Phobius"/>
    </source>
</evidence>
<dbReference type="Pfam" id="PF24034">
    <property type="entry name" value="DUF7343"/>
    <property type="match status" value="1"/>
</dbReference>
<dbReference type="InterPro" id="IPR055767">
    <property type="entry name" value="DUF7343"/>
</dbReference>
<keyword evidence="2" id="KW-0812">Transmembrane</keyword>
<feature type="compositionally biased region" description="Low complexity" evidence="1">
    <location>
        <begin position="28"/>
        <end position="50"/>
    </location>
</feature>
<organism evidence="5 6">
    <name type="scientific">Halorubrum vacuolatum</name>
    <name type="common">Natronobacterium vacuolatum</name>
    <dbReference type="NCBI Taxonomy" id="63740"/>
    <lineage>
        <taxon>Archaea</taxon>
        <taxon>Methanobacteriati</taxon>
        <taxon>Methanobacteriota</taxon>
        <taxon>Stenosarchaea group</taxon>
        <taxon>Halobacteria</taxon>
        <taxon>Halobacteriales</taxon>
        <taxon>Haloferacaceae</taxon>
        <taxon>Halorubrum</taxon>
    </lineage>
</organism>
<evidence type="ECO:0000259" key="3">
    <source>
        <dbReference type="Pfam" id="PF24034"/>
    </source>
</evidence>
<keyword evidence="6" id="KW-1185">Reference proteome</keyword>
<dbReference type="Proteomes" id="UP000198397">
    <property type="component" value="Unassembled WGS sequence"/>
</dbReference>
<feature type="region of interest" description="Disordered" evidence="1">
    <location>
        <begin position="28"/>
        <end position="97"/>
    </location>
</feature>
<dbReference type="EMBL" id="FZNQ01000003">
    <property type="protein sequence ID" value="SNR34854.1"/>
    <property type="molecule type" value="Genomic_DNA"/>
</dbReference>
<feature type="region of interest" description="Disordered" evidence="1">
    <location>
        <begin position="325"/>
        <end position="383"/>
    </location>
</feature>
<feature type="domain" description="DUF7343" evidence="3">
    <location>
        <begin position="379"/>
        <end position="440"/>
    </location>
</feature>
<protein>
    <submittedName>
        <fullName evidence="5">Uncharacterized membrane protein</fullName>
    </submittedName>
</protein>
<accession>A0A238VL04</accession>
<dbReference type="Pfam" id="PF24036">
    <property type="entry name" value="DUF7345"/>
    <property type="match status" value="1"/>
</dbReference>
<dbReference type="OrthoDB" id="147932at2157"/>
<keyword evidence="2" id="KW-1133">Transmembrane helix</keyword>
<keyword evidence="2" id="KW-0472">Membrane</keyword>
<dbReference type="SUPFAM" id="SSF46785">
    <property type="entry name" value="Winged helix' DNA-binding domain"/>
    <property type="match status" value="1"/>
</dbReference>
<gene>
    <name evidence="5" type="ORF">SAMN06264855_10351</name>
</gene>
<feature type="compositionally biased region" description="Low complexity" evidence="1">
    <location>
        <begin position="325"/>
        <end position="370"/>
    </location>
</feature>
<feature type="domain" description="DUF7345" evidence="4">
    <location>
        <begin position="101"/>
        <end position="245"/>
    </location>
</feature>
<name>A0A238VL04_HALVU</name>
<evidence type="ECO:0000256" key="1">
    <source>
        <dbReference type="SAM" id="MobiDB-lite"/>
    </source>
</evidence>
<dbReference type="InterPro" id="IPR036390">
    <property type="entry name" value="WH_DNA-bd_sf"/>
</dbReference>
<proteinExistence type="predicted"/>
<dbReference type="AlphaFoldDB" id="A0A238VL04"/>
<evidence type="ECO:0000313" key="6">
    <source>
        <dbReference type="Proteomes" id="UP000198397"/>
    </source>
</evidence>
<feature type="transmembrane region" description="Helical" evidence="2">
    <location>
        <begin position="293"/>
        <end position="314"/>
    </location>
</feature>
<feature type="region of interest" description="Disordered" evidence="1">
    <location>
        <begin position="437"/>
        <end position="462"/>
    </location>
</feature>
<dbReference type="RefSeq" id="WP_089383857.1">
    <property type="nucleotide sequence ID" value="NZ_FZNQ01000003.1"/>
</dbReference>
<evidence type="ECO:0000259" key="4">
    <source>
        <dbReference type="Pfam" id="PF24036"/>
    </source>
</evidence>
<reference evidence="5 6" key="1">
    <citation type="submission" date="2017-06" db="EMBL/GenBank/DDBJ databases">
        <authorList>
            <person name="Kim H.J."/>
            <person name="Triplett B.A."/>
        </authorList>
    </citation>
    <scope>NUCLEOTIDE SEQUENCE [LARGE SCALE GENOMIC DNA]</scope>
    <source>
        <strain evidence="5 6">DSM 8800</strain>
    </source>
</reference>
<dbReference type="InterPro" id="IPR055769">
    <property type="entry name" value="DUF7345"/>
</dbReference>
<sequence>MRCPAFHLLLIAFLAVALAAGGVVASDAASPSTVSSDTTTMLTTSATTDDPVLTAGTAASPTVSSDHALGDPDSAVSDDHALDDSAPSSIQFDPRTETEMRIDLDSNRDAEWTVIVRYELTDANETAAFETVSDRFLDGDIGPNEARFENFAAGASEYTEREMAIEDAERTATVHDDPDAIDEMDVSDDAVAVGELRLTFTWTAFLEEDGENLVLGDALTTPTNGTWVRSLEDAQSIEVTPPNGYTVSGTPGATVTLRDNAVIIEGPRTFDADDRVEVVYSPTGVSGTEDTSWTLIVGGLIVAAVIIAGGLLGYRRYGGDGGAAPPDGSVPADGDSGVGTDAAAGSSTDPAAGDGAGSTAAAAGAAADTAPDPEEDLSLLSDEERVERLLDRNGGRMRQAAIVRETGWSDAKVSQLLSRMADEGRIEKLRLGRENLISLPDGTDGTDTGESEGAGDTGSGTV</sequence>